<feature type="compositionally biased region" description="Polar residues" evidence="14">
    <location>
        <begin position="220"/>
        <end position="240"/>
    </location>
</feature>
<dbReference type="GO" id="GO:0016791">
    <property type="term" value="F:phosphatase activity"/>
    <property type="evidence" value="ECO:0007669"/>
    <property type="project" value="UniProtKB-ARBA"/>
</dbReference>
<evidence type="ECO:0000313" key="19">
    <source>
        <dbReference type="Proteomes" id="UP000188533"/>
    </source>
</evidence>
<feature type="compositionally biased region" description="Low complexity" evidence="14">
    <location>
        <begin position="928"/>
        <end position="944"/>
    </location>
</feature>
<dbReference type="PROSITE" id="PS50069">
    <property type="entry name" value="CULLIN_2"/>
    <property type="match status" value="1"/>
</dbReference>
<feature type="transmembrane region" description="Helical" evidence="15">
    <location>
        <begin position="702"/>
        <end position="724"/>
    </location>
</feature>
<dbReference type="PANTHER" id="PTHR45957">
    <property type="entry name" value="ANAPHASE-PROMOTING COMPLEX SUBUNIT 2"/>
    <property type="match status" value="1"/>
</dbReference>
<dbReference type="Pfam" id="PF13419">
    <property type="entry name" value="HAD_2"/>
    <property type="match status" value="1"/>
</dbReference>
<evidence type="ECO:0000259" key="16">
    <source>
        <dbReference type="PROSITE" id="PS50069"/>
    </source>
</evidence>
<evidence type="ECO:0000256" key="5">
    <source>
        <dbReference type="ARBA" id="ARBA00022618"/>
    </source>
</evidence>
<name>A0A1Q3E1F5_LENED</name>
<reference evidence="18 19" key="1">
    <citation type="submission" date="2016-08" db="EMBL/GenBank/DDBJ databases">
        <authorList>
            <consortium name="Lentinula edodes genome sequencing consortium"/>
            <person name="Sakamoto Y."/>
            <person name="Nakade K."/>
            <person name="Sato S."/>
            <person name="Yoshida Y."/>
            <person name="Miyazaki K."/>
            <person name="Natsume S."/>
            <person name="Konno N."/>
        </authorList>
    </citation>
    <scope>NUCLEOTIDE SEQUENCE [LARGE SCALE GENOMIC DNA]</scope>
    <source>
        <strain evidence="18 19">NBRC 111202</strain>
    </source>
</reference>
<reference evidence="18 19" key="2">
    <citation type="submission" date="2017-02" db="EMBL/GenBank/DDBJ databases">
        <title>A genome survey and senescence transcriptome analysis in Lentinula edodes.</title>
        <authorList>
            <person name="Sakamoto Y."/>
            <person name="Nakade K."/>
            <person name="Sato S."/>
            <person name="Yoshida Y."/>
            <person name="Miyazaki K."/>
            <person name="Natsume S."/>
            <person name="Konno N."/>
        </authorList>
    </citation>
    <scope>NUCLEOTIDE SEQUENCE [LARGE SCALE GENOMIC DNA]</scope>
    <source>
        <strain evidence="18 19">NBRC 111202</strain>
    </source>
</reference>
<dbReference type="InterPro" id="IPR057975">
    <property type="entry name" value="TPR_ANAPC2"/>
</dbReference>
<evidence type="ECO:0000256" key="4">
    <source>
        <dbReference type="ARBA" id="ARBA00022448"/>
    </source>
</evidence>
<dbReference type="PROSITE" id="PS50850">
    <property type="entry name" value="MFS"/>
    <property type="match status" value="1"/>
</dbReference>
<dbReference type="InterPro" id="IPR036390">
    <property type="entry name" value="WH_DNA-bd_sf"/>
</dbReference>
<evidence type="ECO:0000256" key="1">
    <source>
        <dbReference type="ARBA" id="ARBA00004141"/>
    </source>
</evidence>
<keyword evidence="19" id="KW-1185">Reference proteome</keyword>
<comment type="catalytic activity">
    <reaction evidence="12">
        <text>myo-inositol(out) + H(+)(out) = myo-inositol(in) + H(+)(in)</text>
        <dbReference type="Rhea" id="RHEA:60364"/>
        <dbReference type="ChEBI" id="CHEBI:15378"/>
        <dbReference type="ChEBI" id="CHEBI:17268"/>
    </reaction>
</comment>
<dbReference type="Proteomes" id="UP000188533">
    <property type="component" value="Unassembled WGS sequence"/>
</dbReference>
<dbReference type="SMART" id="SM00182">
    <property type="entry name" value="CULLIN"/>
    <property type="match status" value="1"/>
</dbReference>
<organism evidence="18 19">
    <name type="scientific">Lentinula edodes</name>
    <name type="common">Shiitake mushroom</name>
    <name type="synonym">Lentinus edodes</name>
    <dbReference type="NCBI Taxonomy" id="5353"/>
    <lineage>
        <taxon>Eukaryota</taxon>
        <taxon>Fungi</taxon>
        <taxon>Dikarya</taxon>
        <taxon>Basidiomycota</taxon>
        <taxon>Agaricomycotina</taxon>
        <taxon>Agaricomycetes</taxon>
        <taxon>Agaricomycetidae</taxon>
        <taxon>Agaricales</taxon>
        <taxon>Marasmiineae</taxon>
        <taxon>Omphalotaceae</taxon>
        <taxon>Lentinula</taxon>
    </lineage>
</organism>
<dbReference type="InterPro" id="IPR003663">
    <property type="entry name" value="Sugar/inositol_transpt"/>
</dbReference>
<dbReference type="Pfam" id="PF08672">
    <property type="entry name" value="ANAPC2"/>
    <property type="match status" value="1"/>
</dbReference>
<dbReference type="Gene3D" id="3.30.230.130">
    <property type="entry name" value="Cullin, Chain C, Domain 2"/>
    <property type="match status" value="1"/>
</dbReference>
<dbReference type="PROSITE" id="PS00217">
    <property type="entry name" value="SUGAR_TRANSPORT_2"/>
    <property type="match status" value="1"/>
</dbReference>
<dbReference type="GO" id="GO:0070979">
    <property type="term" value="P:protein K11-linked ubiquitination"/>
    <property type="evidence" value="ECO:0007669"/>
    <property type="project" value="TreeGrafter"/>
</dbReference>
<feature type="domain" description="Major facilitator superfamily (MFS) profile" evidence="17">
    <location>
        <begin position="482"/>
        <end position="886"/>
    </location>
</feature>
<dbReference type="InterPro" id="IPR036317">
    <property type="entry name" value="Cullin_homology_sf"/>
</dbReference>
<dbReference type="GO" id="GO:0016020">
    <property type="term" value="C:membrane"/>
    <property type="evidence" value="ECO:0007669"/>
    <property type="project" value="UniProtKB-SubCell"/>
</dbReference>
<dbReference type="InterPro" id="IPR023214">
    <property type="entry name" value="HAD_sf"/>
</dbReference>
<dbReference type="SFLD" id="SFLDS00003">
    <property type="entry name" value="Haloacid_Dehalogenase"/>
    <property type="match status" value="1"/>
</dbReference>
<dbReference type="FunFam" id="3.40.50.1000:FF:000162">
    <property type="entry name" value="HAD-like protein"/>
    <property type="match status" value="1"/>
</dbReference>
<dbReference type="InterPro" id="IPR005829">
    <property type="entry name" value="Sugar_transporter_CS"/>
</dbReference>
<dbReference type="Gene3D" id="1.10.150.240">
    <property type="entry name" value="Putative phosphatase, domain 2"/>
    <property type="match status" value="1"/>
</dbReference>
<dbReference type="Gene3D" id="1.10.10.10">
    <property type="entry name" value="Winged helix-like DNA-binding domain superfamily/Winged helix DNA-binding domain"/>
    <property type="match status" value="1"/>
</dbReference>
<dbReference type="PRINTS" id="PR00171">
    <property type="entry name" value="SUGRTRNSPORT"/>
</dbReference>
<dbReference type="SUPFAM" id="SSF103473">
    <property type="entry name" value="MFS general substrate transporter"/>
    <property type="match status" value="1"/>
</dbReference>
<proteinExistence type="inferred from homology"/>
<evidence type="ECO:0000256" key="11">
    <source>
        <dbReference type="ARBA" id="ARBA00023306"/>
    </source>
</evidence>
<dbReference type="InterPro" id="IPR059120">
    <property type="entry name" value="Cullin-like_AB"/>
</dbReference>
<dbReference type="SUPFAM" id="SSF46785">
    <property type="entry name" value="Winged helix' DNA-binding domain"/>
    <property type="match status" value="1"/>
</dbReference>
<dbReference type="Gene3D" id="1.20.1250.20">
    <property type="entry name" value="MFS general substrate transporter like domains"/>
    <property type="match status" value="2"/>
</dbReference>
<dbReference type="InterPro" id="IPR036412">
    <property type="entry name" value="HAD-like_sf"/>
</dbReference>
<evidence type="ECO:0000256" key="13">
    <source>
        <dbReference type="PROSITE-ProRule" id="PRU00330"/>
    </source>
</evidence>
<feature type="region of interest" description="Disordered" evidence="14">
    <location>
        <begin position="920"/>
        <end position="944"/>
    </location>
</feature>
<evidence type="ECO:0000256" key="15">
    <source>
        <dbReference type="SAM" id="Phobius"/>
    </source>
</evidence>
<feature type="transmembrane region" description="Helical" evidence="15">
    <location>
        <begin position="547"/>
        <end position="564"/>
    </location>
</feature>
<evidence type="ECO:0000256" key="9">
    <source>
        <dbReference type="ARBA" id="ARBA00022989"/>
    </source>
</evidence>
<dbReference type="InterPro" id="IPR041492">
    <property type="entry name" value="HAD_2"/>
</dbReference>
<dbReference type="SFLD" id="SFLDG01129">
    <property type="entry name" value="C1.5:_HAD__Beta-PGM__Phosphata"/>
    <property type="match status" value="1"/>
</dbReference>
<dbReference type="EMBL" id="BDGU01000051">
    <property type="protein sequence ID" value="GAW01065.1"/>
    <property type="molecule type" value="Genomic_DNA"/>
</dbReference>
<dbReference type="GO" id="GO:0051301">
    <property type="term" value="P:cell division"/>
    <property type="evidence" value="ECO:0007669"/>
    <property type="project" value="UniProtKB-KW"/>
</dbReference>
<keyword evidence="6 15" id="KW-0812">Transmembrane</keyword>
<dbReference type="InterPro" id="IPR005828">
    <property type="entry name" value="MFS_sugar_transport-like"/>
</dbReference>
<dbReference type="SUPFAM" id="SSF75632">
    <property type="entry name" value="Cullin homology domain"/>
    <property type="match status" value="1"/>
</dbReference>
<evidence type="ECO:0000256" key="12">
    <source>
        <dbReference type="ARBA" id="ARBA00049119"/>
    </source>
</evidence>
<dbReference type="SUPFAM" id="SSF56784">
    <property type="entry name" value="HAD-like"/>
    <property type="match status" value="2"/>
</dbReference>
<dbReference type="STRING" id="5353.A0A1Q3E1F5"/>
<evidence type="ECO:0000259" key="17">
    <source>
        <dbReference type="PROSITE" id="PS50850"/>
    </source>
</evidence>
<evidence type="ECO:0000256" key="3">
    <source>
        <dbReference type="ARBA" id="ARBA00016068"/>
    </source>
</evidence>
<dbReference type="GO" id="GO:0022857">
    <property type="term" value="F:transmembrane transporter activity"/>
    <property type="evidence" value="ECO:0007669"/>
    <property type="project" value="InterPro"/>
</dbReference>
<dbReference type="PANTHER" id="PTHR45957:SF1">
    <property type="entry name" value="ANAPHASE-PROMOTING COMPLEX SUBUNIT 2"/>
    <property type="match status" value="1"/>
</dbReference>
<feature type="transmembrane region" description="Helical" evidence="15">
    <location>
        <begin position="794"/>
        <end position="820"/>
    </location>
</feature>
<feature type="region of interest" description="Disordered" evidence="14">
    <location>
        <begin position="214"/>
        <end position="249"/>
    </location>
</feature>
<keyword evidence="5" id="KW-0132">Cell division</keyword>
<dbReference type="FunFam" id="3.40.50.1000:FF:000145">
    <property type="entry name" value="HAD family hydrolase"/>
    <property type="match status" value="1"/>
</dbReference>
<dbReference type="InterPro" id="IPR014786">
    <property type="entry name" value="ANAPC2_C"/>
</dbReference>
<dbReference type="Gene3D" id="3.40.50.1000">
    <property type="entry name" value="HAD superfamily/HAD-like"/>
    <property type="match status" value="1"/>
</dbReference>
<dbReference type="Pfam" id="PF00083">
    <property type="entry name" value="Sugar_tr"/>
    <property type="match status" value="1"/>
</dbReference>
<dbReference type="InterPro" id="IPR044554">
    <property type="entry name" value="ANAPC2"/>
</dbReference>
<feature type="transmembrane region" description="Helical" evidence="15">
    <location>
        <begin position="739"/>
        <end position="760"/>
    </location>
</feature>
<comment type="similarity">
    <text evidence="13">Belongs to the cullin family.</text>
</comment>
<feature type="domain" description="Cullin family profile" evidence="16">
    <location>
        <begin position="1395"/>
        <end position="1615"/>
    </location>
</feature>
<dbReference type="GO" id="GO:0007091">
    <property type="term" value="P:metaphase/anaphase transition of mitotic cell cycle"/>
    <property type="evidence" value="ECO:0007669"/>
    <property type="project" value="TreeGrafter"/>
</dbReference>
<dbReference type="GO" id="GO:0006511">
    <property type="term" value="P:ubiquitin-dependent protein catabolic process"/>
    <property type="evidence" value="ECO:0007669"/>
    <property type="project" value="InterPro"/>
</dbReference>
<dbReference type="Pfam" id="PF25773">
    <property type="entry name" value="TPR_ANAPC2"/>
    <property type="match status" value="1"/>
</dbReference>
<dbReference type="Gene3D" id="1.20.1310.10">
    <property type="entry name" value="Cullin Repeats"/>
    <property type="match status" value="1"/>
</dbReference>
<dbReference type="GO" id="GO:0031625">
    <property type="term" value="F:ubiquitin protein ligase binding"/>
    <property type="evidence" value="ECO:0007669"/>
    <property type="project" value="InterPro"/>
</dbReference>
<feature type="transmembrane region" description="Helical" evidence="15">
    <location>
        <begin position="767"/>
        <end position="788"/>
    </location>
</feature>
<evidence type="ECO:0000256" key="10">
    <source>
        <dbReference type="ARBA" id="ARBA00023136"/>
    </source>
</evidence>
<keyword evidence="4" id="KW-0813">Transport</keyword>
<feature type="transmembrane region" description="Helical" evidence="15">
    <location>
        <begin position="515"/>
        <end position="535"/>
    </location>
</feature>
<comment type="caution">
    <text evidence="18">The sequence shown here is derived from an EMBL/GenBank/DDBJ whole genome shotgun (WGS) entry which is preliminary data.</text>
</comment>
<dbReference type="InterPro" id="IPR020846">
    <property type="entry name" value="MFS_dom"/>
</dbReference>
<feature type="transmembrane region" description="Helical" evidence="15">
    <location>
        <begin position="863"/>
        <end position="882"/>
    </location>
</feature>
<keyword evidence="11" id="KW-0131">Cell cycle</keyword>
<keyword evidence="8" id="KW-0833">Ubl conjugation pathway</keyword>
<dbReference type="InterPro" id="IPR023198">
    <property type="entry name" value="PGP-like_dom2"/>
</dbReference>
<dbReference type="NCBIfam" id="TIGR00879">
    <property type="entry name" value="SP"/>
    <property type="match status" value="1"/>
</dbReference>
<dbReference type="GO" id="GO:0005680">
    <property type="term" value="C:anaphase-promoting complex"/>
    <property type="evidence" value="ECO:0007669"/>
    <property type="project" value="TreeGrafter"/>
</dbReference>
<sequence length="1790" mass="200310">MLSDCLKHLHYWTLYGPDMIRLSKHIEVGRPRCRCYFLNLSLGHHLYLVPTSQGPKLRIPTFYIFVALRTSEDDKRVELKFMESVVEILFLAQFGKKHCLDFVSTTIYSSFTTLVSLSRIKMPSSFRADAVLFDMDGTLTDSIAAVEAAWGKVAKDLGQDPAYVIAATHGKRAIDNLAQFKPQILPHQMESEVQNFEESILFFADAFQIHGPGSRRASPVTLNSDSAVDSEAATPSLTPGSSATSSRASSFAFDSSRRPSFVGRLSSALMMSAVPEADIVDQYDPDFEDPCMVEDHLSAVEDQWIEKSKIHQLEAWQIEAAAVDRSVRILPGVKKMIDSIPAGRYAVATSGAKTYAYGCMTRVGIIPPPVTITADDKRLKAGKPAPDPFLLAASCLGYDPKKCVVFEDSPSGIRAGVASGATVIAVCTSHERSKIENCGAHFVVENMEKVKCELVDEQLHFTILHAETRRRRLVGRPLLLTVTVFLSIGVFLFGYDQGVMSGIITGPHFMKYFDRPGPIQVGSMVAVLEVGAFAAGRVGDIIGRKGTLFIGALVFTIGGAIQTFTTGFSVMVLGRIVSGAGVGLLSTIVPIYQSEISPPDHRGALAAAEFTGNVFGYSISVWTDYFCSYIDSDYSWRIPLWLIDTDKDDEGLRIIADLHGGDLDNPVAKAEYREIKDKVILEREFGEGRSYGMMWRKYKQRVLLAMSSQAFAQLNGINVISYYAPKVFEEAGWLGRQAILMSGINSIVYVLSTLPPWYLIDRWGRRPILLSGAVIMAIALFATGYFMYLDHPETPNAVVVCVIIFNAAFGYSWGPIPWLYPPEIMPLTVRAKGVSLSTATNWAFNFLVGEITPYLQEVITWKLYIMHAFFCCCSFILVYFLYPETKGVTLEDMDAVFGEAGTSKLPIALSSVPERSTLLPPSSIYPPNQSRVQRNSQSNSNSHSWLGRLFKRNNSRRDIQEYQALNVDEEEMTLSISDGGGFARRIEDEDEDDDVRGYEVVGRDYNAMATYALRAQVAAKWQESFARLNQNEPGIVGLLNFSQAWNIARESIRPRGLNEPDPSTRYALSKLFLDMRREFPVIREEVERYTLEYERTSNTSFILDLVFRLLQWYKRWLPMQELGATLHSAFVLSFQTHLFSVLTPTFVRGFKELCASTLPSTDPETDGPVPNVEMWQAFETIGLLDRYENIIASVGYEHIEAHVFSTCTGQWSEPMLGQLRKWMTDKVVPWMLLMYARNATTADDARAMLQNVGSRFDFHMAKTLCDLRTKEIFDIIIDFPDSSGALQDLKECLHRVDQRASLVHTLRKANRKRLLHPGADTRLILTQYVATIKCLRLIDPPGVLLFKVADPIRRYLRERPDTIRCIVSNLVGDDDSGDSLVDESEPIQALQQTELEDYTDPNWEPEPVDAGPDFRANKPSDVISTLVSIYDSKDLFVKELQVLLAQRLLAITDDNTEKVEKERRNIEILKIRFGEAALQVCEVMLKDMTDSKRIDGHVQSQKASVIHPTIISKIFWPMLEATGIIMPGQFRAFQEEYAKEFSAFKPDKKLRWLPHLGTVHLELHLEDRTVKVDVPPLEAAFIELFSQQDVWTMDALIAQVGSSVDRTAALKALLTWVDLGVLKEQTENTFKLLEVAETVATGAREPRGVTTSAVELPSAPSVQQQQAEQMRVYWKFIEGMLTNLGSLSIDRIQTMLKLAPGYDQTVEQLGIFMEAARHEELVVVRDALFTLSSSNQNKNYTELSDTMVESVASDEILRNITPKPSLQLGGDAIEFFSRSGGGTSVLYALS</sequence>
<dbReference type="SMART" id="SM01013">
    <property type="entry name" value="APC2"/>
    <property type="match status" value="1"/>
</dbReference>
<dbReference type="InterPro" id="IPR016158">
    <property type="entry name" value="Cullin_homology"/>
</dbReference>
<gene>
    <name evidence="18" type="ORF">LENED_002635</name>
</gene>
<keyword evidence="10 15" id="KW-0472">Membrane</keyword>
<evidence type="ECO:0000256" key="6">
    <source>
        <dbReference type="ARBA" id="ARBA00022692"/>
    </source>
</evidence>
<evidence type="ECO:0000256" key="7">
    <source>
        <dbReference type="ARBA" id="ARBA00022776"/>
    </source>
</evidence>
<comment type="similarity">
    <text evidence="2">Belongs to the major facilitator superfamily. Sugar transporter (TC 2.A.1.1) family.</text>
</comment>
<evidence type="ECO:0000256" key="14">
    <source>
        <dbReference type="SAM" id="MobiDB-lite"/>
    </source>
</evidence>
<dbReference type="InterPro" id="IPR036388">
    <property type="entry name" value="WH-like_DNA-bd_sf"/>
</dbReference>
<protein>
    <recommendedName>
        <fullName evidence="3">Anaphase-promoting complex subunit 2</fullName>
    </recommendedName>
</protein>
<keyword evidence="7" id="KW-0498">Mitosis</keyword>
<accession>A0A1Q3E1F5</accession>
<comment type="subcellular location">
    <subcellularLocation>
        <location evidence="1">Membrane</location>
        <topology evidence="1">Multi-pass membrane protein</topology>
    </subcellularLocation>
</comment>
<evidence type="ECO:0000256" key="8">
    <source>
        <dbReference type="ARBA" id="ARBA00022786"/>
    </source>
</evidence>
<evidence type="ECO:0000313" key="18">
    <source>
        <dbReference type="EMBL" id="GAW01065.1"/>
    </source>
</evidence>
<keyword evidence="9 15" id="KW-1133">Transmembrane helix</keyword>
<evidence type="ECO:0000256" key="2">
    <source>
        <dbReference type="ARBA" id="ARBA00010992"/>
    </source>
</evidence>
<dbReference type="Pfam" id="PF26557">
    <property type="entry name" value="Cullin_AB"/>
    <property type="match status" value="1"/>
</dbReference>
<feature type="transmembrane region" description="Helical" evidence="15">
    <location>
        <begin position="478"/>
        <end position="495"/>
    </location>
</feature>
<dbReference type="InterPro" id="IPR036259">
    <property type="entry name" value="MFS_trans_sf"/>
</dbReference>
<dbReference type="InterPro" id="IPR006439">
    <property type="entry name" value="HAD-SF_hydro_IA"/>
</dbReference>
<dbReference type="NCBIfam" id="TIGR01509">
    <property type="entry name" value="HAD-SF-IA-v3"/>
    <property type="match status" value="1"/>
</dbReference>